<accession>A0A7Z7AZQ5</accession>
<dbReference type="EMBL" id="FNCA01000006">
    <property type="protein sequence ID" value="SDG01551.1"/>
    <property type="molecule type" value="Genomic_DNA"/>
</dbReference>
<keyword evidence="1" id="KW-0472">Membrane</keyword>
<sequence>MSDKKGIDRQIFVILGIICVLIVFALFYVEHREINDAYALAGRIIDTSKDVDSYQFNIYSNISMLGESFRLMEGTGSVNYPDREMSVSLLSMEDSMDLIVAEENAYTRNNNDTWNKRKLNQQMWDNYDQLTQTNLLLANSTELSMERTDSYLILTALPDNSTLIQEAEKAGLKLKGDERLTDYSIRFFIEKESYRIAAIESHTEFMMNVQGLVSPVAIRNRVEFYNYDNGDKIEAPVINVQ</sequence>
<keyword evidence="1" id="KW-0812">Transmembrane</keyword>
<protein>
    <submittedName>
        <fullName evidence="2">Uncharacterized protein</fullName>
    </submittedName>
</protein>
<gene>
    <name evidence="2" type="ORF">SAMN04488589_1923</name>
</gene>
<organism evidence="2 3">
    <name type="scientific">Methanolobus vulcani</name>
    <dbReference type="NCBI Taxonomy" id="38026"/>
    <lineage>
        <taxon>Archaea</taxon>
        <taxon>Methanobacteriati</taxon>
        <taxon>Methanobacteriota</taxon>
        <taxon>Stenosarchaea group</taxon>
        <taxon>Methanomicrobia</taxon>
        <taxon>Methanosarcinales</taxon>
        <taxon>Methanosarcinaceae</taxon>
        <taxon>Methanolobus</taxon>
    </lineage>
</organism>
<keyword evidence="3" id="KW-1185">Reference proteome</keyword>
<dbReference type="OrthoDB" id="125293at2157"/>
<dbReference type="AlphaFoldDB" id="A0A7Z7AZQ5"/>
<dbReference type="Gene3D" id="2.50.20.20">
    <property type="match status" value="1"/>
</dbReference>
<evidence type="ECO:0000313" key="3">
    <source>
        <dbReference type="Proteomes" id="UP000199259"/>
    </source>
</evidence>
<feature type="transmembrane region" description="Helical" evidence="1">
    <location>
        <begin position="12"/>
        <end position="29"/>
    </location>
</feature>
<dbReference type="RefSeq" id="WP_091710243.1">
    <property type="nucleotide sequence ID" value="NZ_FNCA01000006.1"/>
</dbReference>
<comment type="caution">
    <text evidence="2">The sequence shown here is derived from an EMBL/GenBank/DDBJ whole genome shotgun (WGS) entry which is preliminary data.</text>
</comment>
<dbReference type="Proteomes" id="UP000199259">
    <property type="component" value="Unassembled WGS sequence"/>
</dbReference>
<evidence type="ECO:0000313" key="2">
    <source>
        <dbReference type="EMBL" id="SDG01551.1"/>
    </source>
</evidence>
<name>A0A7Z7AZQ5_9EURY</name>
<reference evidence="2 3" key="1">
    <citation type="submission" date="2016-10" db="EMBL/GenBank/DDBJ databases">
        <authorList>
            <person name="Varghese N."/>
            <person name="Submissions S."/>
        </authorList>
    </citation>
    <scope>NUCLEOTIDE SEQUENCE [LARGE SCALE GENOMIC DNA]</scope>
    <source>
        <strain evidence="2 3">PL 12/M</strain>
    </source>
</reference>
<evidence type="ECO:0000256" key="1">
    <source>
        <dbReference type="SAM" id="Phobius"/>
    </source>
</evidence>
<keyword evidence="1" id="KW-1133">Transmembrane helix</keyword>
<proteinExistence type="predicted"/>